<evidence type="ECO:0000313" key="2">
    <source>
        <dbReference type="Proteomes" id="UP000271974"/>
    </source>
</evidence>
<dbReference type="EMBL" id="RQTK01000164">
    <property type="protein sequence ID" value="RUS85618.1"/>
    <property type="molecule type" value="Genomic_DNA"/>
</dbReference>
<keyword evidence="2" id="KW-1185">Reference proteome</keyword>
<protein>
    <submittedName>
        <fullName evidence="1">Uncharacterized protein</fullName>
    </submittedName>
</protein>
<name>A0A433TVS4_ELYCH</name>
<dbReference type="OrthoDB" id="10266825at2759"/>
<organism evidence="1 2">
    <name type="scientific">Elysia chlorotica</name>
    <name type="common">Eastern emerald elysia</name>
    <name type="synonym">Sea slug</name>
    <dbReference type="NCBI Taxonomy" id="188477"/>
    <lineage>
        <taxon>Eukaryota</taxon>
        <taxon>Metazoa</taxon>
        <taxon>Spiralia</taxon>
        <taxon>Lophotrochozoa</taxon>
        <taxon>Mollusca</taxon>
        <taxon>Gastropoda</taxon>
        <taxon>Heterobranchia</taxon>
        <taxon>Euthyneura</taxon>
        <taxon>Panpulmonata</taxon>
        <taxon>Sacoglossa</taxon>
        <taxon>Placobranchoidea</taxon>
        <taxon>Plakobranchidae</taxon>
        <taxon>Elysia</taxon>
    </lineage>
</organism>
<dbReference type="AlphaFoldDB" id="A0A433TVS4"/>
<dbReference type="STRING" id="188477.A0A433TVS4"/>
<reference evidence="1 2" key="1">
    <citation type="submission" date="2019-01" db="EMBL/GenBank/DDBJ databases">
        <title>A draft genome assembly of the solar-powered sea slug Elysia chlorotica.</title>
        <authorList>
            <person name="Cai H."/>
            <person name="Li Q."/>
            <person name="Fang X."/>
            <person name="Li J."/>
            <person name="Curtis N.E."/>
            <person name="Altenburger A."/>
            <person name="Shibata T."/>
            <person name="Feng M."/>
            <person name="Maeda T."/>
            <person name="Schwartz J.A."/>
            <person name="Shigenobu S."/>
            <person name="Lundholm N."/>
            <person name="Nishiyama T."/>
            <person name="Yang H."/>
            <person name="Hasebe M."/>
            <person name="Li S."/>
            <person name="Pierce S.K."/>
            <person name="Wang J."/>
        </authorList>
    </citation>
    <scope>NUCLEOTIDE SEQUENCE [LARGE SCALE GENOMIC DNA]</scope>
    <source>
        <strain evidence="1">EC2010</strain>
        <tissue evidence="1">Whole organism of an adult</tissue>
    </source>
</reference>
<comment type="caution">
    <text evidence="1">The sequence shown here is derived from an EMBL/GenBank/DDBJ whole genome shotgun (WGS) entry which is preliminary data.</text>
</comment>
<gene>
    <name evidence="1" type="ORF">EGW08_006630</name>
</gene>
<accession>A0A433TVS4</accession>
<sequence length="145" mass="15467">LWHLEALPVHDGWAGLVIFLLGDPHLLEGGQGSQDGASDPDRVFTLRGSDDLDLHGGWCKGCNFFLHTVSNAGEHSSATRQNGVGIKVLTDVNVAFHDGVVGGLVDASRFHTQEGWLEQSFWAPESLVANGDDLTVGKLVALLQG</sequence>
<dbReference type="Proteomes" id="UP000271974">
    <property type="component" value="Unassembled WGS sequence"/>
</dbReference>
<feature type="non-terminal residue" evidence="1">
    <location>
        <position position="1"/>
    </location>
</feature>
<evidence type="ECO:0000313" key="1">
    <source>
        <dbReference type="EMBL" id="RUS85618.1"/>
    </source>
</evidence>
<proteinExistence type="predicted"/>